<organism evidence="1 2">
    <name type="scientific">Mesorhabditis spiculigera</name>
    <dbReference type="NCBI Taxonomy" id="96644"/>
    <lineage>
        <taxon>Eukaryota</taxon>
        <taxon>Metazoa</taxon>
        <taxon>Ecdysozoa</taxon>
        <taxon>Nematoda</taxon>
        <taxon>Chromadorea</taxon>
        <taxon>Rhabditida</taxon>
        <taxon>Rhabditina</taxon>
        <taxon>Rhabditomorpha</taxon>
        <taxon>Rhabditoidea</taxon>
        <taxon>Rhabditidae</taxon>
        <taxon>Mesorhabditinae</taxon>
        <taxon>Mesorhabditis</taxon>
    </lineage>
</organism>
<dbReference type="AlphaFoldDB" id="A0AA36DBB0"/>
<gene>
    <name evidence="1" type="ORF">MSPICULIGERA_LOCUS22208</name>
</gene>
<sequence length="155" mass="16995">MASPASSNGDFFSHAHALAAALFDVPAIIRDKVDRPLTIANSASQSSVSSASTCSTAIACPEKATVEIGPETAEALQWLLPFNGSELCIRWRGPVTDLGPIRNFVEYSLPMTLTHDQRIRVIFSPHLPVEMLRPDMFNGFRMRLYPDGHGTDLIR</sequence>
<comment type="caution">
    <text evidence="1">The sequence shown here is derived from an EMBL/GenBank/DDBJ whole genome shotgun (WGS) entry which is preliminary data.</text>
</comment>
<evidence type="ECO:0000313" key="2">
    <source>
        <dbReference type="Proteomes" id="UP001177023"/>
    </source>
</evidence>
<reference evidence="1" key="1">
    <citation type="submission" date="2023-06" db="EMBL/GenBank/DDBJ databases">
        <authorList>
            <person name="Delattre M."/>
        </authorList>
    </citation>
    <scope>NUCLEOTIDE SEQUENCE</scope>
    <source>
        <strain evidence="1">AF72</strain>
    </source>
</reference>
<accession>A0AA36DBB0</accession>
<feature type="non-terminal residue" evidence="1">
    <location>
        <position position="155"/>
    </location>
</feature>
<protein>
    <submittedName>
        <fullName evidence="1">Uncharacterized protein</fullName>
    </submittedName>
</protein>
<evidence type="ECO:0000313" key="1">
    <source>
        <dbReference type="EMBL" id="CAJ0584146.1"/>
    </source>
</evidence>
<dbReference type="EMBL" id="CATQJA010002686">
    <property type="protein sequence ID" value="CAJ0584146.1"/>
    <property type="molecule type" value="Genomic_DNA"/>
</dbReference>
<proteinExistence type="predicted"/>
<name>A0AA36DBB0_9BILA</name>
<dbReference type="Proteomes" id="UP001177023">
    <property type="component" value="Unassembled WGS sequence"/>
</dbReference>
<keyword evidence="2" id="KW-1185">Reference proteome</keyword>